<gene>
    <name evidence="1" type="ORF">DFQ01_112141</name>
</gene>
<keyword evidence="2" id="KW-1185">Reference proteome</keyword>
<dbReference type="AlphaFoldDB" id="A0A2V2YRS1"/>
<dbReference type="Gene3D" id="2.60.120.620">
    <property type="entry name" value="q2cbj1_9rhob like domain"/>
    <property type="match status" value="1"/>
</dbReference>
<dbReference type="RefSeq" id="WP_110045003.1">
    <property type="nucleotide sequence ID" value="NZ_CP054612.1"/>
</dbReference>
<dbReference type="Pfam" id="PF05721">
    <property type="entry name" value="PhyH"/>
    <property type="match status" value="1"/>
</dbReference>
<protein>
    <submittedName>
        <fullName evidence="1">Uncharacterized protein</fullName>
    </submittedName>
</protein>
<proteinExistence type="predicted"/>
<name>A0A2V2YRS1_9BACL</name>
<dbReference type="GO" id="GO:0016706">
    <property type="term" value="F:2-oxoglutarate-dependent dioxygenase activity"/>
    <property type="evidence" value="ECO:0007669"/>
    <property type="project" value="UniProtKB-ARBA"/>
</dbReference>
<reference evidence="1 2" key="1">
    <citation type="submission" date="2018-05" db="EMBL/GenBank/DDBJ databases">
        <title>Genomic Encyclopedia of Type Strains, Phase III (KMG-III): the genomes of soil and plant-associated and newly described type strains.</title>
        <authorList>
            <person name="Whitman W."/>
        </authorList>
    </citation>
    <scope>NUCLEOTIDE SEQUENCE [LARGE SCALE GENOMIC DNA]</scope>
    <source>
        <strain evidence="1 2">CECT 5696</strain>
    </source>
</reference>
<dbReference type="OrthoDB" id="9798771at2"/>
<dbReference type="EMBL" id="QGTQ01000012">
    <property type="protein sequence ID" value="PWW00788.1"/>
    <property type="molecule type" value="Genomic_DNA"/>
</dbReference>
<evidence type="ECO:0000313" key="1">
    <source>
        <dbReference type="EMBL" id="PWW00788.1"/>
    </source>
</evidence>
<organism evidence="1 2">
    <name type="scientific">Paenibacillus cellulosilyticus</name>
    <dbReference type="NCBI Taxonomy" id="375489"/>
    <lineage>
        <taxon>Bacteria</taxon>
        <taxon>Bacillati</taxon>
        <taxon>Bacillota</taxon>
        <taxon>Bacilli</taxon>
        <taxon>Bacillales</taxon>
        <taxon>Paenibacillaceae</taxon>
        <taxon>Paenibacillus</taxon>
    </lineage>
</organism>
<comment type="caution">
    <text evidence="1">The sequence shown here is derived from an EMBL/GenBank/DDBJ whole genome shotgun (WGS) entry which is preliminary data.</text>
</comment>
<sequence length="295" mass="33829">MILTNEQIEHFIEKGWVKIIGAIPREIALKAQQQLWQIAEQKFGITEDRQTWGEPLYQLSENYRDGVFSQCSTPKLMDSIKELLGHGRLDESYEKKGIPFGWWPINLSAGATEEWNVPVHTWHWDGIHFRSHVHNPDHGLLMFVLFSDIGPRGGGALLAEGSHKLVIQFLQNYLDGTIEYKEDALTLIDKSNPWLAELTGNFTQQRASERIGKFMEQEYLDESGARLKVVECVGETGDVFLINPFIYRTGSQNHSGKARIMCNFPVPLKEKMNLHREDDAGYSLLEQSIRRAFRT</sequence>
<dbReference type="InterPro" id="IPR008775">
    <property type="entry name" value="Phytyl_CoA_dOase-like"/>
</dbReference>
<evidence type="ECO:0000313" key="2">
    <source>
        <dbReference type="Proteomes" id="UP000246635"/>
    </source>
</evidence>
<dbReference type="SUPFAM" id="SSF51197">
    <property type="entry name" value="Clavaminate synthase-like"/>
    <property type="match status" value="1"/>
</dbReference>
<dbReference type="Proteomes" id="UP000246635">
    <property type="component" value="Unassembled WGS sequence"/>
</dbReference>
<accession>A0A2V2YRS1</accession>